<dbReference type="GO" id="GO:0022857">
    <property type="term" value="F:transmembrane transporter activity"/>
    <property type="evidence" value="ECO:0007669"/>
    <property type="project" value="InterPro"/>
</dbReference>
<keyword evidence="1" id="KW-0472">Membrane</keyword>
<proteinExistence type="predicted"/>
<reference evidence="5 6" key="2">
    <citation type="submission" date="2024-05" db="EMBL/GenBank/DDBJ databases">
        <authorList>
            <person name="Chen Y."/>
            <person name="Shah S."/>
            <person name="Dougan E. K."/>
            <person name="Thang M."/>
            <person name="Chan C."/>
        </authorList>
    </citation>
    <scope>NUCLEOTIDE SEQUENCE [LARGE SCALE GENOMIC DNA]</scope>
</reference>
<dbReference type="PANTHER" id="PTHR46967">
    <property type="entry name" value="INSULIN-LIKE GROWTH FACTOR BINDING PROTEIN,N-TERMINAL"/>
    <property type="match status" value="1"/>
</dbReference>
<feature type="transmembrane region" description="Helical" evidence="1">
    <location>
        <begin position="796"/>
        <end position="821"/>
    </location>
</feature>
<reference evidence="4" key="1">
    <citation type="submission" date="2022-10" db="EMBL/GenBank/DDBJ databases">
        <authorList>
            <person name="Chen Y."/>
            <person name="Dougan E. K."/>
            <person name="Chan C."/>
            <person name="Rhodes N."/>
            <person name="Thang M."/>
        </authorList>
    </citation>
    <scope>NUCLEOTIDE SEQUENCE</scope>
</reference>
<dbReference type="EMBL" id="CAMXCT010001697">
    <property type="protein sequence ID" value="CAI3992316.1"/>
    <property type="molecule type" value="Genomic_DNA"/>
</dbReference>
<feature type="transmembrane region" description="Helical" evidence="1">
    <location>
        <begin position="850"/>
        <end position="875"/>
    </location>
</feature>
<dbReference type="PANTHER" id="PTHR46967:SF1">
    <property type="entry name" value="KERATIN-ASSOCIATED PROTEIN 16-1-LIKE"/>
    <property type="match status" value="1"/>
</dbReference>
<dbReference type="EMBL" id="CAMXCT020001697">
    <property type="protein sequence ID" value="CAL1145691.1"/>
    <property type="molecule type" value="Genomic_DNA"/>
</dbReference>
<keyword evidence="6" id="KW-1185">Reference proteome</keyword>
<evidence type="ECO:0000259" key="2">
    <source>
        <dbReference type="Pfam" id="PF04069"/>
    </source>
</evidence>
<sequence length="977" mass="106688">MVQCPWSHNARRPVQFGLVCCTIVAATPGSATCLSDAIPASSRKLVGLVDSYPLGMWVNDWPAGHAVAEMMAIIIQEVMGYEVEMKGPGAGTVNGFFALAGCRKPMDSQDPDCDGVTRTLVHMNVEGWTEGYTPTWQMIQDKYPSMAPRNLGNAGYFGDARAHISTPVQEMAYNAEGLSLDFYRELNASWNDVKRYFADLDSVDKSRLRFCNGTLLMDPVEMGIYAEMTGDLDGVVFEGAGGSVVAKCWQNHFWYAPACRQSPSRCWPFITGGSGWQVGDFMQKATAFNFAAAVTVAKNWDNYVSLPTDHASIFYWWVPDTTFLRMKPQAVTFPAYDRIAWERGDKKTGSKQMSIDIHVSQDLAALAPSVQQLLAASSLTIKDVNDVMLDTLDSGITYRDAVCRWLNAKTERWRKWLPDKTLCVAGFGLYDISADVFVQSRSGDTANIECRVCPSGHFSDRLQDDKGDKGMTFICQPCPAGRFQASAGMVSCDPCPKGEYQGSHGSQACLRCDLETYQDVEGQAECKQCPAGTSTLGLGSISQTDCGCEADSINVPGDNSTASTSNVTVASIFQCQPCGEGLRCPFSSAVENLIRGQSTLGPKFTPEIQEGYVSDPAEPTKIFKCQPAANCPGGKPGTCSGGLQGKLCSRCSAGEAWIDGACTACETVHFVGWCIFGTAVLGGSLASYFVVNLPGSRTASPLQLVLLTFGLVIYAVQTVALFGMMSVTWPSIFTSTSGSLQFAVLDLSRSTLTCLTGWGDTERFMMFAMVFPVLALWVLLAWAISHYFPIKRWPSWVLTYTFNTIGVFCQAGFASICAIAFQPMMCYAHPNGMHSVLKYPGTFCGDDQHAVMLAFGAVLCFLAFGFLVVCSVAAWKIPKWSMAQERQKVQAFRFLTGKFRLDIWWFGVLLLFRGLGFSLVIVIFTDLQRAEITSAFAILLVYTIFAALYLPWKARSINVADLALNALLLLLVTQSTQ</sequence>
<gene>
    <name evidence="4" type="ORF">C1SCF055_LOCUS19154</name>
</gene>
<dbReference type="InterPro" id="IPR011641">
    <property type="entry name" value="Tyr-kin_ephrin_A/B_rcpt-like"/>
</dbReference>
<dbReference type="SMART" id="SM01411">
    <property type="entry name" value="Ephrin_rec_like"/>
    <property type="match status" value="2"/>
</dbReference>
<organism evidence="4">
    <name type="scientific">Cladocopium goreaui</name>
    <dbReference type="NCBI Taxonomy" id="2562237"/>
    <lineage>
        <taxon>Eukaryota</taxon>
        <taxon>Sar</taxon>
        <taxon>Alveolata</taxon>
        <taxon>Dinophyceae</taxon>
        <taxon>Suessiales</taxon>
        <taxon>Symbiodiniaceae</taxon>
        <taxon>Cladocopium</taxon>
    </lineage>
</organism>
<feature type="transmembrane region" description="Helical" evidence="1">
    <location>
        <begin position="703"/>
        <end position="725"/>
    </location>
</feature>
<dbReference type="OrthoDB" id="413155at2759"/>
<keyword evidence="5" id="KW-0675">Receptor</keyword>
<dbReference type="InterPro" id="IPR009030">
    <property type="entry name" value="Growth_fac_rcpt_cys_sf"/>
</dbReference>
<dbReference type="SUPFAM" id="SSF57184">
    <property type="entry name" value="Growth factor receptor domain"/>
    <property type="match status" value="1"/>
</dbReference>
<dbReference type="AlphaFoldDB" id="A0A9P1FY08"/>
<feature type="non-terminal residue" evidence="4">
    <location>
        <position position="977"/>
    </location>
</feature>
<dbReference type="EMBL" id="CAMXCT030001697">
    <property type="protein sequence ID" value="CAL4779628.1"/>
    <property type="molecule type" value="Genomic_DNA"/>
</dbReference>
<keyword evidence="5" id="KW-0418">Kinase</keyword>
<dbReference type="SUPFAM" id="SSF53850">
    <property type="entry name" value="Periplasmic binding protein-like II"/>
    <property type="match status" value="1"/>
</dbReference>
<evidence type="ECO:0000313" key="5">
    <source>
        <dbReference type="EMBL" id="CAL4779628.1"/>
    </source>
</evidence>
<dbReference type="GO" id="GO:0043190">
    <property type="term" value="C:ATP-binding cassette (ABC) transporter complex"/>
    <property type="evidence" value="ECO:0007669"/>
    <property type="project" value="InterPro"/>
</dbReference>
<feature type="transmembrane region" description="Helical" evidence="1">
    <location>
        <begin position="670"/>
        <end position="691"/>
    </location>
</feature>
<protein>
    <submittedName>
        <fullName evidence="5">Tyrosine-protein kinase ephrin type A/B receptor-like domain-containing protein</fullName>
    </submittedName>
</protein>
<dbReference type="Proteomes" id="UP001152797">
    <property type="component" value="Unassembled WGS sequence"/>
</dbReference>
<dbReference type="Gene3D" id="2.10.50.10">
    <property type="entry name" value="Tumor Necrosis Factor Receptor, subunit A, domain 2"/>
    <property type="match status" value="2"/>
</dbReference>
<feature type="transmembrane region" description="Helical" evidence="1">
    <location>
        <begin position="764"/>
        <end position="784"/>
    </location>
</feature>
<accession>A0A9P1FY08</accession>
<dbReference type="Pfam" id="PF07699">
    <property type="entry name" value="Ephrin_rec_like"/>
    <property type="match status" value="1"/>
</dbReference>
<evidence type="ECO:0000259" key="3">
    <source>
        <dbReference type="Pfam" id="PF07699"/>
    </source>
</evidence>
<evidence type="ECO:0000313" key="6">
    <source>
        <dbReference type="Proteomes" id="UP001152797"/>
    </source>
</evidence>
<feature type="domain" description="Tyrosine-protein kinase ephrin type A/B receptor-like" evidence="3">
    <location>
        <begin position="498"/>
        <end position="546"/>
    </location>
</feature>
<keyword evidence="5" id="KW-0808">Transferase</keyword>
<feature type="transmembrane region" description="Helical" evidence="1">
    <location>
        <begin position="903"/>
        <end position="924"/>
    </location>
</feature>
<evidence type="ECO:0000256" key="1">
    <source>
        <dbReference type="SAM" id="Phobius"/>
    </source>
</evidence>
<feature type="transmembrane region" description="Helical" evidence="1">
    <location>
        <begin position="930"/>
        <end position="950"/>
    </location>
</feature>
<feature type="domain" description="ABC-type glycine betaine transport system substrate-binding" evidence="2">
    <location>
        <begin position="311"/>
        <end position="407"/>
    </location>
</feature>
<dbReference type="Pfam" id="PF04069">
    <property type="entry name" value="OpuAC"/>
    <property type="match status" value="1"/>
</dbReference>
<comment type="caution">
    <text evidence="4">The sequence shown here is derived from an EMBL/GenBank/DDBJ whole genome shotgun (WGS) entry which is preliminary data.</text>
</comment>
<keyword evidence="1" id="KW-1133">Transmembrane helix</keyword>
<dbReference type="GO" id="GO:0016301">
    <property type="term" value="F:kinase activity"/>
    <property type="evidence" value="ECO:0007669"/>
    <property type="project" value="UniProtKB-KW"/>
</dbReference>
<dbReference type="Gene3D" id="3.40.190.10">
    <property type="entry name" value="Periplasmic binding protein-like II"/>
    <property type="match status" value="1"/>
</dbReference>
<keyword evidence="1" id="KW-0812">Transmembrane</keyword>
<dbReference type="InterPro" id="IPR007210">
    <property type="entry name" value="ABC_Gly_betaine_transp_sub-bd"/>
</dbReference>
<evidence type="ECO:0000313" key="4">
    <source>
        <dbReference type="EMBL" id="CAI3992316.1"/>
    </source>
</evidence>
<name>A0A9P1FY08_9DINO</name>